<name>A0ABN9WV64_9DINO</name>
<accession>A0ABN9WV64</accession>
<feature type="transmembrane region" description="Helical" evidence="7">
    <location>
        <begin position="295"/>
        <end position="315"/>
    </location>
</feature>
<dbReference type="Proteomes" id="UP001189429">
    <property type="component" value="Unassembled WGS sequence"/>
</dbReference>
<evidence type="ECO:0000256" key="5">
    <source>
        <dbReference type="ARBA" id="ARBA00022989"/>
    </source>
</evidence>
<comment type="similarity">
    <text evidence="2">Belongs to the SLC13A/DASS transporter (TC 2.A.47) family. DIT1 subfamily.</text>
</comment>
<reference evidence="8" key="1">
    <citation type="submission" date="2023-10" db="EMBL/GenBank/DDBJ databases">
        <authorList>
            <person name="Chen Y."/>
            <person name="Shah S."/>
            <person name="Dougan E. K."/>
            <person name="Thang M."/>
            <person name="Chan C."/>
        </authorList>
    </citation>
    <scope>NUCLEOTIDE SEQUENCE [LARGE SCALE GENOMIC DNA]</scope>
</reference>
<comment type="subcellular location">
    <subcellularLocation>
        <location evidence="1">Plastid</location>
        <location evidence="1">Chloroplast inner membrane</location>
        <topology evidence="1">Multi-pass membrane protein</topology>
    </subcellularLocation>
</comment>
<feature type="transmembrane region" description="Helical" evidence="7">
    <location>
        <begin position="241"/>
        <end position="263"/>
    </location>
</feature>
<evidence type="ECO:0000256" key="7">
    <source>
        <dbReference type="SAM" id="Phobius"/>
    </source>
</evidence>
<keyword evidence="4" id="KW-0934">Plastid</keyword>
<sequence>AVGSTTLGLAYGLNAAELVVAAAMPSSAARAAAVFYPITVSVCKASGSDPARGTRLKSGAFLVECCYQATATSSCLFLTGAAQNFFILKLAAGVGIDVPSPFATWFKAAFAPAMASFLLAPLVAYVILEPEDKKTPQAPVDAARRLEDMGPATDDEKVFGLVILGMVVLWGMASTLGVPPVVTAVSGLSVLILAGVLTWDDCVKNKAAWSTFVNFALLVSLASMLNNLGIVSWLATTITGLITAAGLGGVSAFFVIVVAYWLVHYAFASQVAHVSALFQPFLLMLVQTGTPPLPAVFTLAFASNLFMSLTPYASAQSAVIMGGGYVSTGEWYKCGFVYFLFYLVLWIGIGAPWWKLIGLL</sequence>
<dbReference type="Pfam" id="PF00939">
    <property type="entry name" value="Na_sulph_symp"/>
    <property type="match status" value="1"/>
</dbReference>
<dbReference type="PANTHER" id="PTHR42826">
    <property type="entry name" value="DICARBOXYLATE TRANSPORTER 2.1, CHLOROPLASTIC"/>
    <property type="match status" value="1"/>
</dbReference>
<evidence type="ECO:0000256" key="3">
    <source>
        <dbReference type="ARBA" id="ARBA00022692"/>
    </source>
</evidence>
<evidence type="ECO:0000256" key="2">
    <source>
        <dbReference type="ARBA" id="ARBA00007349"/>
    </source>
</evidence>
<dbReference type="NCBIfam" id="TIGR00785">
    <property type="entry name" value="dass"/>
    <property type="match status" value="1"/>
</dbReference>
<gene>
    <name evidence="8" type="ORF">PCOR1329_LOCUS70814</name>
</gene>
<keyword evidence="6 7" id="KW-0472">Membrane</keyword>
<comment type="caution">
    <text evidence="8">The sequence shown here is derived from an EMBL/GenBank/DDBJ whole genome shotgun (WGS) entry which is preliminary data.</text>
</comment>
<evidence type="ECO:0000256" key="4">
    <source>
        <dbReference type="ARBA" id="ARBA00022780"/>
    </source>
</evidence>
<keyword evidence="4" id="KW-1001">Plastid inner membrane</keyword>
<dbReference type="InterPro" id="IPR001898">
    <property type="entry name" value="SLC13A/DASS"/>
</dbReference>
<feature type="transmembrane region" description="Helical" evidence="7">
    <location>
        <begin position="109"/>
        <end position="128"/>
    </location>
</feature>
<feature type="non-terminal residue" evidence="8">
    <location>
        <position position="1"/>
    </location>
</feature>
<feature type="transmembrane region" description="Helical" evidence="7">
    <location>
        <begin position="181"/>
        <end position="199"/>
    </location>
</feature>
<keyword evidence="9" id="KW-1185">Reference proteome</keyword>
<feature type="transmembrane region" description="Helical" evidence="7">
    <location>
        <begin position="211"/>
        <end position="235"/>
    </location>
</feature>
<proteinExistence type="inferred from homology"/>
<evidence type="ECO:0000313" key="9">
    <source>
        <dbReference type="Proteomes" id="UP001189429"/>
    </source>
</evidence>
<evidence type="ECO:0000256" key="1">
    <source>
        <dbReference type="ARBA" id="ARBA00004478"/>
    </source>
</evidence>
<feature type="transmembrane region" description="Helical" evidence="7">
    <location>
        <begin position="336"/>
        <end position="354"/>
    </location>
</feature>
<evidence type="ECO:0000256" key="6">
    <source>
        <dbReference type="ARBA" id="ARBA00023136"/>
    </source>
</evidence>
<dbReference type="InterPro" id="IPR030676">
    <property type="entry name" value="CitT-rel"/>
</dbReference>
<keyword evidence="5 7" id="KW-1133">Transmembrane helix</keyword>
<organism evidence="8 9">
    <name type="scientific">Prorocentrum cordatum</name>
    <dbReference type="NCBI Taxonomy" id="2364126"/>
    <lineage>
        <taxon>Eukaryota</taxon>
        <taxon>Sar</taxon>
        <taxon>Alveolata</taxon>
        <taxon>Dinophyceae</taxon>
        <taxon>Prorocentrales</taxon>
        <taxon>Prorocentraceae</taxon>
        <taxon>Prorocentrum</taxon>
    </lineage>
</organism>
<evidence type="ECO:0000313" key="8">
    <source>
        <dbReference type="EMBL" id="CAK0890692.1"/>
    </source>
</evidence>
<keyword evidence="3 7" id="KW-0812">Transmembrane</keyword>
<protein>
    <submittedName>
        <fullName evidence="8">Uncharacterized protein</fullName>
    </submittedName>
</protein>
<dbReference type="EMBL" id="CAUYUJ010019379">
    <property type="protein sequence ID" value="CAK0890692.1"/>
    <property type="molecule type" value="Genomic_DNA"/>
</dbReference>